<dbReference type="Pfam" id="PF00665">
    <property type="entry name" value="rve"/>
    <property type="match status" value="1"/>
</dbReference>
<dbReference type="EMBL" id="PGCJ01000191">
    <property type="protein sequence ID" value="PLW39709.1"/>
    <property type="molecule type" value="Genomic_DNA"/>
</dbReference>
<gene>
    <name evidence="25" type="ORF">PCANC_15858</name>
</gene>
<evidence type="ECO:0000256" key="1">
    <source>
        <dbReference type="ARBA" id="ARBA00002180"/>
    </source>
</evidence>
<dbReference type="Gene3D" id="3.30.420.10">
    <property type="entry name" value="Ribonuclease H-like superfamily/Ribonuclease H"/>
    <property type="match status" value="1"/>
</dbReference>
<evidence type="ECO:0000256" key="23">
    <source>
        <dbReference type="SAM" id="MobiDB-lite"/>
    </source>
</evidence>
<dbReference type="SUPFAM" id="SSF53098">
    <property type="entry name" value="Ribonuclease H-like"/>
    <property type="match status" value="1"/>
</dbReference>
<dbReference type="InterPro" id="IPR036397">
    <property type="entry name" value="RNaseH_sf"/>
</dbReference>
<dbReference type="GO" id="GO:0003887">
    <property type="term" value="F:DNA-directed DNA polymerase activity"/>
    <property type="evidence" value="ECO:0007669"/>
    <property type="project" value="UniProtKB-KW"/>
</dbReference>
<dbReference type="AlphaFoldDB" id="A0A2N5UPL6"/>
<evidence type="ECO:0000256" key="11">
    <source>
        <dbReference type="ARBA" id="ARBA00022801"/>
    </source>
</evidence>
<evidence type="ECO:0000259" key="24">
    <source>
        <dbReference type="PROSITE" id="PS50994"/>
    </source>
</evidence>
<keyword evidence="8" id="KW-0547">Nucleotide-binding</keyword>
<dbReference type="GO" id="GO:0004190">
    <property type="term" value="F:aspartic-type endopeptidase activity"/>
    <property type="evidence" value="ECO:0007669"/>
    <property type="project" value="UniProtKB-KW"/>
</dbReference>
<dbReference type="Pfam" id="PF22936">
    <property type="entry name" value="Pol_BBD"/>
    <property type="match status" value="1"/>
</dbReference>
<dbReference type="STRING" id="200324.A0A2N5UPL6"/>
<keyword evidence="7" id="KW-0479">Metal-binding</keyword>
<dbReference type="CDD" id="cd09272">
    <property type="entry name" value="RNase_HI_RT_Ty1"/>
    <property type="match status" value="1"/>
</dbReference>
<dbReference type="SUPFAM" id="SSF56672">
    <property type="entry name" value="DNA/RNA polymerases"/>
    <property type="match status" value="1"/>
</dbReference>
<evidence type="ECO:0000256" key="8">
    <source>
        <dbReference type="ARBA" id="ARBA00022741"/>
    </source>
</evidence>
<keyword evidence="17" id="KW-0808">Transferase</keyword>
<evidence type="ECO:0000256" key="18">
    <source>
        <dbReference type="ARBA" id="ARBA00023113"/>
    </source>
</evidence>
<dbReference type="GO" id="GO:0005634">
    <property type="term" value="C:nucleus"/>
    <property type="evidence" value="ECO:0007669"/>
    <property type="project" value="UniProtKB-ARBA"/>
</dbReference>
<dbReference type="GO" id="GO:0046872">
    <property type="term" value="F:metal ion binding"/>
    <property type="evidence" value="ECO:0007669"/>
    <property type="project" value="UniProtKB-KW"/>
</dbReference>
<keyword evidence="6" id="KW-0540">Nuclease</keyword>
<dbReference type="GO" id="GO:0003723">
    <property type="term" value="F:RNA binding"/>
    <property type="evidence" value="ECO:0007669"/>
    <property type="project" value="UniProtKB-KW"/>
</dbReference>
<keyword evidence="2" id="KW-0815">Transposition</keyword>
<keyword evidence="11" id="KW-0378">Hydrolase</keyword>
<keyword evidence="17" id="KW-0239">DNA-directed DNA polymerase</keyword>
<dbReference type="InterPro" id="IPR039537">
    <property type="entry name" value="Retrotran_Ty1/copia-like"/>
</dbReference>
<dbReference type="InterPro" id="IPR013103">
    <property type="entry name" value="RVT_2"/>
</dbReference>
<evidence type="ECO:0000256" key="4">
    <source>
        <dbReference type="ARBA" id="ARBA00022670"/>
    </source>
</evidence>
<name>A0A2N5UPL6_9BASI</name>
<keyword evidence="18" id="KW-0917">Virion maturation</keyword>
<accession>A0A2N5UPL6</accession>
<evidence type="ECO:0000256" key="20">
    <source>
        <dbReference type="ARBA" id="ARBA00023268"/>
    </source>
</evidence>
<keyword evidence="9" id="KW-0064">Aspartyl protease</keyword>
<evidence type="ECO:0000256" key="14">
    <source>
        <dbReference type="ARBA" id="ARBA00022884"/>
    </source>
</evidence>
<reference evidence="25 26" key="1">
    <citation type="submission" date="2017-11" db="EMBL/GenBank/DDBJ databases">
        <title>De novo assembly and phasing of dikaryotic genomes from two isolates of Puccinia coronata f. sp. avenae, the causal agent of oat crown rust.</title>
        <authorList>
            <person name="Miller M.E."/>
            <person name="Zhang Y."/>
            <person name="Omidvar V."/>
            <person name="Sperschneider J."/>
            <person name="Schwessinger B."/>
            <person name="Raley C."/>
            <person name="Palmer J.M."/>
            <person name="Garnica D."/>
            <person name="Upadhyaya N."/>
            <person name="Rathjen J."/>
            <person name="Taylor J.M."/>
            <person name="Park R.F."/>
            <person name="Dodds P.N."/>
            <person name="Hirsch C.D."/>
            <person name="Kianian S.F."/>
            <person name="Figueroa M."/>
        </authorList>
    </citation>
    <scope>NUCLEOTIDE SEQUENCE [LARGE SCALE GENOMIC DNA]</scope>
    <source>
        <strain evidence="25">12NC29</strain>
    </source>
</reference>
<feature type="compositionally biased region" description="Basic and acidic residues" evidence="23">
    <location>
        <begin position="537"/>
        <end position="546"/>
    </location>
</feature>
<evidence type="ECO:0000256" key="21">
    <source>
        <dbReference type="ARBA" id="ARBA00048173"/>
    </source>
</evidence>
<evidence type="ECO:0000256" key="10">
    <source>
        <dbReference type="ARBA" id="ARBA00022759"/>
    </source>
</evidence>
<feature type="domain" description="Integrase catalytic" evidence="24">
    <location>
        <begin position="259"/>
        <end position="434"/>
    </location>
</feature>
<keyword evidence="14" id="KW-0694">RNA-binding</keyword>
<dbReference type="PANTHER" id="PTHR42648:SF11">
    <property type="entry name" value="TRANSPOSON TY4-P GAG-POL POLYPROTEIN"/>
    <property type="match status" value="1"/>
</dbReference>
<evidence type="ECO:0000256" key="5">
    <source>
        <dbReference type="ARBA" id="ARBA00022695"/>
    </source>
</evidence>
<feature type="compositionally biased region" description="Polar residues" evidence="23">
    <location>
        <begin position="82"/>
        <end position="101"/>
    </location>
</feature>
<proteinExistence type="predicted"/>
<keyword evidence="16" id="KW-0695">RNA-directed DNA polymerase</keyword>
<sequence length="1123" mass="124797">MNDQLMGSSELLIEKLKDLANHDEFTHKNNHSERSITALSNHARTRPITCKNGVHNPNAAHPESKCWALHPDQRPVRRINNRHANNSSGASSNLTTQISDPSSEYDKPAFANYIIAQSFSTQVTHLKPVIDTGSSHHMFNDEKFFLNSSPCHIPISTGHGSDGLVAEQMGMAAIIQDLGKVFLLEGALYVPDLTRNLISLGKLIRNSVLIEKVGGSHVVNIDDGIRFTCSMINGVLDVHSHIGPISASYAAISLATHSAPTTPFWTWHSRLGHAIIHGDIVGPITPSTNSGKRYFLTLVDQHTGYISVTLLKQKSEAMDAFLAFKIFFEKQTGHFIKKLITDGGGEFVNKNLNNALESFRIQHNISPPYTPQHNGVAERANKTIINMARCMLSQSNLAKEWWGEAVRTAMAVTNCLPSVRRGKVSPIQLMFVIGYSNDYSSYKVIRLPNKSIIETKHAYFDESVFPTLGALKPSVDHFPHSGLPDFESAALFSFQEEDNLNTFQDEGCVPDEQEEERMVLDYDEVHEQEQPLEDQAKDLVSSREDSSPAPPPRRLIIHGPRHPTLINSSVDSGNILCYPRCPAVAFSTHTVEPRNHLQAMNSNNKDEWVKAEQREIDNMLAHNVWNEVPARPDIVTIPSTWVYKKKLGSNNEVVEFKAHICAQGFRQTHGLNFDLKYAPTGKPSSLRLLLSFAASSQLLIHQLDVKSAFLTCDLDEKVYLTPPAGYRTGANVFLALNKAIYGLKQASLAWYNRLRNFLVKIGFSVSIADPCVFWRSSDLTWIFAHVDNLIIVSKQPKTFVKQMSAKFQIKYMGAASFLLGMKLERASNGLILHQDQYIKHKLSEFNFTEFPPSTCPIDPKSHLQKATLDELAQFAALGVNCRALVGSLKYLAILTRPDIAYSVSKLSQFLEQPGISHFRAAVQVFRYLHHTKSLGLLFGMGGSEPPIISVNADWGNCPDTRRSHTGYLATLNHHIISWKSCKQSTISLSSTKAEYKALSDAGKEASWLINLCQEIFEDSPVKTAIIEVDNRGAINLARSQVSQNGFRTKHMDLWLHHIRDLICAKTISLKYVALASNSSDFLTKPVGRSKITRSLQSHTATALNIGASHPTVPSMGACLLLPA</sequence>
<evidence type="ECO:0000256" key="9">
    <source>
        <dbReference type="ARBA" id="ARBA00022750"/>
    </source>
</evidence>
<feature type="region of interest" description="Disordered" evidence="23">
    <location>
        <begin position="537"/>
        <end position="561"/>
    </location>
</feature>
<comment type="function">
    <text evidence="1">The aspartyl protease (PR) mediates the proteolytic cleavages of the Gag and Gag-Pol polyproteins after assembly of the VLP.</text>
</comment>
<keyword evidence="5" id="KW-0548">Nucleotidyltransferase</keyword>
<keyword evidence="10" id="KW-0255">Endonuclease</keyword>
<comment type="catalytic activity">
    <reaction evidence="21">
        <text>DNA(n) + a 2'-deoxyribonucleoside 5'-triphosphate = DNA(n+1) + diphosphate</text>
        <dbReference type="Rhea" id="RHEA:22508"/>
        <dbReference type="Rhea" id="RHEA-COMP:17339"/>
        <dbReference type="Rhea" id="RHEA-COMP:17340"/>
        <dbReference type="ChEBI" id="CHEBI:33019"/>
        <dbReference type="ChEBI" id="CHEBI:61560"/>
        <dbReference type="ChEBI" id="CHEBI:173112"/>
        <dbReference type="EC" id="2.7.7.49"/>
    </reaction>
</comment>
<dbReference type="InterPro" id="IPR001584">
    <property type="entry name" value="Integrase_cat-core"/>
</dbReference>
<keyword evidence="26" id="KW-1185">Reference proteome</keyword>
<dbReference type="GO" id="GO:0003964">
    <property type="term" value="F:RNA-directed DNA polymerase activity"/>
    <property type="evidence" value="ECO:0007669"/>
    <property type="project" value="UniProtKB-KW"/>
</dbReference>
<keyword evidence="15" id="KW-0229">DNA integration</keyword>
<evidence type="ECO:0000256" key="12">
    <source>
        <dbReference type="ARBA" id="ARBA00022840"/>
    </source>
</evidence>
<evidence type="ECO:0000256" key="22">
    <source>
        <dbReference type="ARBA" id="ARBA00049244"/>
    </source>
</evidence>
<protein>
    <recommendedName>
        <fullName evidence="24">Integrase catalytic domain-containing protein</fullName>
    </recommendedName>
</protein>
<dbReference type="GO" id="GO:0032196">
    <property type="term" value="P:transposition"/>
    <property type="evidence" value="ECO:0007669"/>
    <property type="project" value="UniProtKB-KW"/>
</dbReference>
<dbReference type="Proteomes" id="UP000235388">
    <property type="component" value="Unassembled WGS sequence"/>
</dbReference>
<evidence type="ECO:0000256" key="16">
    <source>
        <dbReference type="ARBA" id="ARBA00022918"/>
    </source>
</evidence>
<dbReference type="GO" id="GO:0005524">
    <property type="term" value="F:ATP binding"/>
    <property type="evidence" value="ECO:0007669"/>
    <property type="project" value="UniProtKB-KW"/>
</dbReference>
<keyword evidence="19" id="KW-0233">DNA recombination</keyword>
<dbReference type="Pfam" id="PF07727">
    <property type="entry name" value="RVT_2"/>
    <property type="match status" value="1"/>
</dbReference>
<comment type="catalytic activity">
    <reaction evidence="22">
        <text>DNA(n) + a 2'-deoxyribonucleoside 5'-triphosphate = DNA(n+1) + diphosphate</text>
        <dbReference type="Rhea" id="RHEA:22508"/>
        <dbReference type="Rhea" id="RHEA-COMP:17339"/>
        <dbReference type="Rhea" id="RHEA-COMP:17340"/>
        <dbReference type="ChEBI" id="CHEBI:33019"/>
        <dbReference type="ChEBI" id="CHEBI:61560"/>
        <dbReference type="ChEBI" id="CHEBI:173112"/>
        <dbReference type="EC" id="2.7.7.7"/>
    </reaction>
</comment>
<keyword evidence="12" id="KW-0067">ATP-binding</keyword>
<evidence type="ECO:0000256" key="19">
    <source>
        <dbReference type="ARBA" id="ARBA00023172"/>
    </source>
</evidence>
<dbReference type="GO" id="GO:0006508">
    <property type="term" value="P:proteolysis"/>
    <property type="evidence" value="ECO:0007669"/>
    <property type="project" value="UniProtKB-KW"/>
</dbReference>
<dbReference type="GO" id="GO:0015074">
    <property type="term" value="P:DNA integration"/>
    <property type="evidence" value="ECO:0007669"/>
    <property type="project" value="UniProtKB-KW"/>
</dbReference>
<dbReference type="InterPro" id="IPR043502">
    <property type="entry name" value="DNA/RNA_pol_sf"/>
</dbReference>
<organism evidence="25 26">
    <name type="scientific">Puccinia coronata f. sp. avenae</name>
    <dbReference type="NCBI Taxonomy" id="200324"/>
    <lineage>
        <taxon>Eukaryota</taxon>
        <taxon>Fungi</taxon>
        <taxon>Dikarya</taxon>
        <taxon>Basidiomycota</taxon>
        <taxon>Pucciniomycotina</taxon>
        <taxon>Pucciniomycetes</taxon>
        <taxon>Pucciniales</taxon>
        <taxon>Pucciniaceae</taxon>
        <taxon>Puccinia</taxon>
    </lineage>
</organism>
<dbReference type="GO" id="GO:0006310">
    <property type="term" value="P:DNA recombination"/>
    <property type="evidence" value="ECO:0007669"/>
    <property type="project" value="UniProtKB-KW"/>
</dbReference>
<dbReference type="InterPro" id="IPR012337">
    <property type="entry name" value="RNaseH-like_sf"/>
</dbReference>
<feature type="region of interest" description="Disordered" evidence="23">
    <location>
        <begin position="81"/>
        <end position="101"/>
    </location>
</feature>
<dbReference type="GO" id="GO:0004519">
    <property type="term" value="F:endonuclease activity"/>
    <property type="evidence" value="ECO:0007669"/>
    <property type="project" value="UniProtKB-KW"/>
</dbReference>
<evidence type="ECO:0000256" key="15">
    <source>
        <dbReference type="ARBA" id="ARBA00022908"/>
    </source>
</evidence>
<evidence type="ECO:0000256" key="13">
    <source>
        <dbReference type="ARBA" id="ARBA00022842"/>
    </source>
</evidence>
<dbReference type="PROSITE" id="PS50994">
    <property type="entry name" value="INTEGRASE"/>
    <property type="match status" value="1"/>
</dbReference>
<evidence type="ECO:0000313" key="26">
    <source>
        <dbReference type="Proteomes" id="UP000235388"/>
    </source>
</evidence>
<evidence type="ECO:0000256" key="3">
    <source>
        <dbReference type="ARBA" id="ARBA00022612"/>
    </source>
</evidence>
<evidence type="ECO:0000313" key="25">
    <source>
        <dbReference type="EMBL" id="PLW39709.1"/>
    </source>
</evidence>
<keyword evidence="3" id="KW-1188">Viral release from host cell</keyword>
<comment type="caution">
    <text evidence="25">The sequence shown here is derived from an EMBL/GenBank/DDBJ whole genome shotgun (WGS) entry which is preliminary data.</text>
</comment>
<evidence type="ECO:0000256" key="6">
    <source>
        <dbReference type="ARBA" id="ARBA00022722"/>
    </source>
</evidence>
<evidence type="ECO:0000256" key="17">
    <source>
        <dbReference type="ARBA" id="ARBA00022932"/>
    </source>
</evidence>
<keyword evidence="20" id="KW-0511">Multifunctional enzyme</keyword>
<keyword evidence="4" id="KW-0645">Protease</keyword>
<evidence type="ECO:0000256" key="7">
    <source>
        <dbReference type="ARBA" id="ARBA00022723"/>
    </source>
</evidence>
<dbReference type="PANTHER" id="PTHR42648">
    <property type="entry name" value="TRANSPOSASE, PUTATIVE-RELATED"/>
    <property type="match status" value="1"/>
</dbReference>
<keyword evidence="13" id="KW-0460">Magnesium</keyword>
<evidence type="ECO:0000256" key="2">
    <source>
        <dbReference type="ARBA" id="ARBA00022578"/>
    </source>
</evidence>
<dbReference type="OrthoDB" id="7691805at2759"/>
<dbReference type="InterPro" id="IPR054722">
    <property type="entry name" value="PolX-like_BBD"/>
</dbReference>